<reference evidence="2 3" key="1">
    <citation type="submission" date="2016-01" db="EMBL/GenBank/DDBJ databases">
        <authorList>
            <person name="Peeters C."/>
        </authorList>
    </citation>
    <scope>NUCLEOTIDE SEQUENCE [LARGE SCALE GENOMIC DNA]</scope>
    <source>
        <strain evidence="2">LMG 29315</strain>
    </source>
</reference>
<feature type="transmembrane region" description="Helical" evidence="1">
    <location>
        <begin position="194"/>
        <end position="214"/>
    </location>
</feature>
<dbReference type="RefSeq" id="WP_040053614.1">
    <property type="nucleotide sequence ID" value="NZ_FCNV02000012.1"/>
</dbReference>
<dbReference type="Proteomes" id="UP000198263">
    <property type="component" value="Unassembled WGS sequence"/>
</dbReference>
<feature type="transmembrane region" description="Helical" evidence="1">
    <location>
        <begin position="135"/>
        <end position="159"/>
    </location>
</feature>
<keyword evidence="1" id="KW-0472">Membrane</keyword>
<organism evidence="2 3">
    <name type="scientific">Caballeronia concitans</name>
    <dbReference type="NCBI Taxonomy" id="1777133"/>
    <lineage>
        <taxon>Bacteria</taxon>
        <taxon>Pseudomonadati</taxon>
        <taxon>Pseudomonadota</taxon>
        <taxon>Betaproteobacteria</taxon>
        <taxon>Burkholderiales</taxon>
        <taxon>Burkholderiaceae</taxon>
        <taxon>Caballeronia</taxon>
    </lineage>
</organism>
<dbReference type="OrthoDB" id="978987at2"/>
<keyword evidence="3" id="KW-1185">Reference proteome</keyword>
<keyword evidence="1" id="KW-1133">Transmembrane helix</keyword>
<name>A0A658R2R7_9BURK</name>
<protein>
    <submittedName>
        <fullName evidence="2">VIT family protein</fullName>
    </submittedName>
</protein>
<feature type="transmembrane region" description="Helical" evidence="1">
    <location>
        <begin position="20"/>
        <end position="39"/>
    </location>
</feature>
<feature type="transmembrane region" description="Helical" evidence="1">
    <location>
        <begin position="46"/>
        <end position="67"/>
    </location>
</feature>
<feature type="transmembrane region" description="Helical" evidence="1">
    <location>
        <begin position="171"/>
        <end position="188"/>
    </location>
</feature>
<proteinExistence type="predicted"/>
<dbReference type="AlphaFoldDB" id="A0A658R2R7"/>
<evidence type="ECO:0000256" key="1">
    <source>
        <dbReference type="SAM" id="Phobius"/>
    </source>
</evidence>
<keyword evidence="1" id="KW-0812">Transmembrane</keyword>
<evidence type="ECO:0000313" key="3">
    <source>
        <dbReference type="Proteomes" id="UP000198263"/>
    </source>
</evidence>
<evidence type="ECO:0000313" key="2">
    <source>
        <dbReference type="EMBL" id="SAL43281.1"/>
    </source>
</evidence>
<gene>
    <name evidence="2" type="ORF">AWB72_04544</name>
</gene>
<comment type="caution">
    <text evidence="2">The sequence shown here is derived from an EMBL/GenBank/DDBJ whole genome shotgun (WGS) entry which is preliminary data.</text>
</comment>
<accession>A0A658R2R7</accession>
<dbReference type="EMBL" id="FCNV02000012">
    <property type="protein sequence ID" value="SAL43281.1"/>
    <property type="molecule type" value="Genomic_DNA"/>
</dbReference>
<sequence>MSQSEPGPVLDPIDRVSEIVFGVLMALSFTGALSVSTAGRQEIRTLLFTALGCNLAWGLVDAVMYLLRTATDRRRKKALLVRLRNTETEPEAHRLIQDALPQLIADVIRPPALQALHQSLLAVHEPPHRLVFRDYSAAVGIFLLVVLATFPVVVPFIFIPKIALALRVSNLLAIATLYIGGAMLGRYAGGRPWVYGLALSAIGVALLSVIIALGG</sequence>